<protein>
    <recommendedName>
        <fullName evidence="12">Calcium-activated potassium channel subunit beta-1</fullName>
    </recommendedName>
    <alternativeName>
        <fullName evidence="17">BK channel subunit beta-1</fullName>
    </alternativeName>
    <alternativeName>
        <fullName evidence="18">Calcium-activated potassium channel, subfamily M subunit beta-1</fullName>
    </alternativeName>
    <alternativeName>
        <fullName evidence="14">Charybdotoxin receptor subunit beta-1</fullName>
    </alternativeName>
    <alternativeName>
        <fullName evidence="16">K(VCA)beta-1</fullName>
    </alternativeName>
    <alternativeName>
        <fullName evidence="13">Maxi K channel subunit beta-1</fullName>
    </alternativeName>
    <alternativeName>
        <fullName evidence="15">Slo-beta-1</fullName>
    </alternativeName>
</protein>
<evidence type="ECO:0000256" key="1">
    <source>
        <dbReference type="ARBA" id="ARBA00004141"/>
    </source>
</evidence>
<proteinExistence type="inferred from homology"/>
<evidence type="ECO:0000256" key="19">
    <source>
        <dbReference type="SAM" id="Phobius"/>
    </source>
</evidence>
<name>A0A8C2RIP2_CAPHI</name>
<evidence type="ECO:0000256" key="14">
    <source>
        <dbReference type="ARBA" id="ARBA00042014"/>
    </source>
</evidence>
<organism evidence="20">
    <name type="scientific">Capra hircus</name>
    <name type="common">Goat</name>
    <dbReference type="NCBI Taxonomy" id="9925"/>
    <lineage>
        <taxon>Eukaryota</taxon>
        <taxon>Metazoa</taxon>
        <taxon>Chordata</taxon>
        <taxon>Craniata</taxon>
        <taxon>Vertebrata</taxon>
        <taxon>Euteleostomi</taxon>
        <taxon>Mammalia</taxon>
        <taxon>Eutheria</taxon>
        <taxon>Laurasiatheria</taxon>
        <taxon>Artiodactyla</taxon>
        <taxon>Ruminantia</taxon>
        <taxon>Pecora</taxon>
        <taxon>Bovidae</taxon>
        <taxon>Caprinae</taxon>
        <taxon>Capra</taxon>
    </lineage>
</organism>
<dbReference type="InterPro" id="IPR003930">
    <property type="entry name" value="K_chnl_Ca-activ_BK_bsu"/>
</dbReference>
<evidence type="ECO:0000256" key="11">
    <source>
        <dbReference type="ARBA" id="ARBA00038556"/>
    </source>
</evidence>
<evidence type="ECO:0000256" key="18">
    <source>
        <dbReference type="ARBA" id="ARBA00043225"/>
    </source>
</evidence>
<reference evidence="20" key="1">
    <citation type="submission" date="2019-03" db="EMBL/GenBank/DDBJ databases">
        <title>Genome sequencing and reference-guided assembly of Black Bengal Goat (Capra hircus).</title>
        <authorList>
            <person name="Siddiki A.Z."/>
            <person name="Baten A."/>
            <person name="Billah M."/>
            <person name="Alam M.A.U."/>
            <person name="Shawrob K.S.M."/>
            <person name="Saha S."/>
            <person name="Chowdhury M."/>
            <person name="Rahman A.H."/>
            <person name="Stear M."/>
            <person name="Miah G."/>
            <person name="Das G.B."/>
            <person name="Hossain M.M."/>
            <person name="Kumkum M."/>
            <person name="Islam M.S."/>
            <person name="Mollah A.M."/>
            <person name="Ahsan A."/>
            <person name="Tusar F."/>
            <person name="Khan M.K.I."/>
        </authorList>
    </citation>
    <scope>NUCLEOTIDE SEQUENCE [LARGE SCALE GENOMIC DNA]</scope>
</reference>
<comment type="similarity">
    <text evidence="10">Belongs to the KCNMB (TC 8.A.14.1) family. KCNMB1 subfamily.</text>
</comment>
<dbReference type="PANTHER" id="PTHR10258:SF1">
    <property type="entry name" value="CALCIUM-ACTIVATED POTASSIUM CHANNEL SUBUNIT BETA-1"/>
    <property type="match status" value="1"/>
</dbReference>
<evidence type="ECO:0000256" key="2">
    <source>
        <dbReference type="ARBA" id="ARBA00022448"/>
    </source>
</evidence>
<keyword evidence="7" id="KW-0325">Glycoprotein</keyword>
<dbReference type="Ensembl" id="ENSCHIT00010041879.1">
    <property type="protein sequence ID" value="ENSCHIP00010029715.1"/>
    <property type="gene ID" value="ENSCHIG00010022073.1"/>
</dbReference>
<comment type="subcellular location">
    <subcellularLocation>
        <location evidence="1">Membrane</location>
        <topology evidence="1">Multi-pass membrane protein</topology>
    </subcellularLocation>
</comment>
<evidence type="ECO:0000256" key="13">
    <source>
        <dbReference type="ARBA" id="ARBA00041783"/>
    </source>
</evidence>
<accession>A0A8C2RIP2</accession>
<evidence type="ECO:0000256" key="9">
    <source>
        <dbReference type="ARBA" id="ARBA00037578"/>
    </source>
</evidence>
<comment type="subunit">
    <text evidence="11">Interacts with KCNMA1 tetramer. There are probably 4 molecules of KCMNB1 per KCNMA1 tetramer.</text>
</comment>
<sequence>MKGLRPKTQGRQEAACHLHHSAWAQRGSGPQADSYPVRHQGCPVRLLQLQVSLRQVSSEDVHGYSPSAAYSQCLQSPEAMGKKLVMAQKRGETRALCLGVAMVVGAVITYYILGTTVLPLYQKSVWTQESTCHLIETNIRDQEELEGKRVPQYPCLWVNVSSVGRWAVLYHTEDTRDQNHQCSYIPSSLDNYQVARADVEKVRARFHEHQDFFCFSTTRENETSVLYRRLYGPQSLLFSLFWPTFLLTGGLLIIVMVKINQSLSILAAQRPVSLTWLSRCAWITRPELGWQAGWRSVARGQRGAEMKQTQCLPHGADHPVALSPSFPTIIKSFLLHGEEPDLCKFKIMQ</sequence>
<feature type="transmembrane region" description="Helical" evidence="19">
    <location>
        <begin position="95"/>
        <end position="113"/>
    </location>
</feature>
<evidence type="ECO:0000256" key="16">
    <source>
        <dbReference type="ARBA" id="ARBA00042463"/>
    </source>
</evidence>
<dbReference type="Pfam" id="PF03185">
    <property type="entry name" value="CaKB"/>
    <property type="match status" value="1"/>
</dbReference>
<keyword evidence="2" id="KW-0813">Transport</keyword>
<evidence type="ECO:0000313" key="20">
    <source>
        <dbReference type="Ensembl" id="ENSCHIP00010029715.1"/>
    </source>
</evidence>
<dbReference type="PANTHER" id="PTHR10258">
    <property type="entry name" value="CALCIUM-ACTIVATED POTASSIUM CHANNEL SUBUNIT BETA"/>
    <property type="match status" value="1"/>
</dbReference>
<evidence type="ECO:0000256" key="10">
    <source>
        <dbReference type="ARBA" id="ARBA00038155"/>
    </source>
</evidence>
<comment type="function">
    <text evidence="9">Regulatory subunit of the calcium activated potassium KCNMA1 (maxiK) channel. Modulates the calcium sensitivity and gating kinetics of KCNMA1, thereby contributing to KCNMA1 channel diversity. Increases the apparent Ca(2+)/voltage sensitivity of the KCNMA1 channel. It also modifies KCNMA1 channel kinetics and alters its pharmacological properties. It slows down the activation and the deactivation kinetics of the channel. Acts as a negative regulator of smooth muscle contraction by enhancing the calcium sensitivity to KCNMA1. Its presence is also a requirement for internal binding of the KCNMA1 channel opener dehydrosoyasaponin I (DHS-1) triterpene glycoside and for external binding of the agonist hormone 17-beta-estradiol (E2). Increases the binding activity of charybdotoxin (CTX) toxin to KCNMA1 peptide blocker by increasing the CTX association rate and decreasing the dissociation rate.</text>
</comment>
<keyword evidence="6 19" id="KW-0472">Membrane</keyword>
<evidence type="ECO:0000256" key="17">
    <source>
        <dbReference type="ARBA" id="ARBA00042863"/>
    </source>
</evidence>
<reference evidence="20" key="2">
    <citation type="submission" date="2025-08" db="UniProtKB">
        <authorList>
            <consortium name="Ensembl"/>
        </authorList>
    </citation>
    <scope>IDENTIFICATION</scope>
</reference>
<evidence type="ECO:0000256" key="6">
    <source>
        <dbReference type="ARBA" id="ARBA00023136"/>
    </source>
</evidence>
<keyword evidence="3 19" id="KW-0812">Transmembrane</keyword>
<dbReference type="GO" id="GO:0008076">
    <property type="term" value="C:voltage-gated potassium channel complex"/>
    <property type="evidence" value="ECO:0007669"/>
    <property type="project" value="TreeGrafter"/>
</dbReference>
<dbReference type="AlphaFoldDB" id="A0A8C2RIP2"/>
<evidence type="ECO:0000256" key="15">
    <source>
        <dbReference type="ARBA" id="ARBA00042449"/>
    </source>
</evidence>
<evidence type="ECO:0000256" key="7">
    <source>
        <dbReference type="ARBA" id="ARBA00023180"/>
    </source>
</evidence>
<evidence type="ECO:0000256" key="3">
    <source>
        <dbReference type="ARBA" id="ARBA00022692"/>
    </source>
</evidence>
<evidence type="ECO:0000256" key="4">
    <source>
        <dbReference type="ARBA" id="ARBA00022989"/>
    </source>
</evidence>
<dbReference type="GO" id="GO:0015269">
    <property type="term" value="F:calcium-activated potassium channel activity"/>
    <property type="evidence" value="ECO:0007669"/>
    <property type="project" value="InterPro"/>
</dbReference>
<keyword evidence="5" id="KW-0406">Ion transport</keyword>
<dbReference type="PRINTS" id="PR01450">
    <property type="entry name" value="BKCHANNELB"/>
</dbReference>
<keyword evidence="8" id="KW-0407">Ion channel</keyword>
<evidence type="ECO:0000256" key="8">
    <source>
        <dbReference type="ARBA" id="ARBA00023303"/>
    </source>
</evidence>
<dbReference type="GO" id="GO:0005513">
    <property type="term" value="P:detection of calcium ion"/>
    <property type="evidence" value="ECO:0007669"/>
    <property type="project" value="TreeGrafter"/>
</dbReference>
<dbReference type="GO" id="GO:0015459">
    <property type="term" value="F:potassium channel regulator activity"/>
    <property type="evidence" value="ECO:0007669"/>
    <property type="project" value="TreeGrafter"/>
</dbReference>
<keyword evidence="4 19" id="KW-1133">Transmembrane helix</keyword>
<evidence type="ECO:0000256" key="5">
    <source>
        <dbReference type="ARBA" id="ARBA00023065"/>
    </source>
</evidence>
<evidence type="ECO:0000256" key="12">
    <source>
        <dbReference type="ARBA" id="ARBA00039373"/>
    </source>
</evidence>
<feature type="transmembrane region" description="Helical" evidence="19">
    <location>
        <begin position="236"/>
        <end position="257"/>
    </location>
</feature>